<dbReference type="Pfam" id="PF21447">
    <property type="entry name" value="Ppx-GppA_III"/>
    <property type="match status" value="1"/>
</dbReference>
<protein>
    <recommendedName>
        <fullName evidence="6">Exopolyphosphatase</fullName>
    </recommendedName>
</protein>
<dbReference type="SUPFAM" id="SSF109604">
    <property type="entry name" value="HD-domain/PDEase-like"/>
    <property type="match status" value="1"/>
</dbReference>
<keyword evidence="5" id="KW-1185">Reference proteome</keyword>
<dbReference type="Gene3D" id="3.30.420.150">
    <property type="entry name" value="Exopolyphosphatase. Domain 2"/>
    <property type="match status" value="1"/>
</dbReference>
<dbReference type="InterPro" id="IPR048950">
    <property type="entry name" value="Ppx_GppA_C"/>
</dbReference>
<dbReference type="EMBL" id="JAVXUP010000139">
    <property type="protein sequence ID" value="KAK3036747.1"/>
    <property type="molecule type" value="Genomic_DNA"/>
</dbReference>
<comment type="caution">
    <text evidence="4">The sequence shown here is derived from an EMBL/GenBank/DDBJ whole genome shotgun (WGS) entry which is preliminary data.</text>
</comment>
<dbReference type="AlphaFoldDB" id="A0AA88WYP3"/>
<reference evidence="4" key="1">
    <citation type="submission" date="2022-12" db="EMBL/GenBank/DDBJ databases">
        <title>Draft genome assemblies for two species of Escallonia (Escalloniales).</title>
        <authorList>
            <person name="Chanderbali A."/>
            <person name="Dervinis C."/>
            <person name="Anghel I."/>
            <person name="Soltis D."/>
            <person name="Soltis P."/>
            <person name="Zapata F."/>
        </authorList>
    </citation>
    <scope>NUCLEOTIDE SEQUENCE</scope>
    <source>
        <strain evidence="4">UCBG64.0493</strain>
        <tissue evidence="4">Leaf</tissue>
    </source>
</reference>
<proteinExistence type="predicted"/>
<feature type="domain" description="Ppx/GppA phosphatase N-terminal" evidence="2">
    <location>
        <begin position="88"/>
        <end position="235"/>
    </location>
</feature>
<dbReference type="Gene3D" id="3.30.420.40">
    <property type="match status" value="1"/>
</dbReference>
<dbReference type="PANTHER" id="PTHR30005">
    <property type="entry name" value="EXOPOLYPHOSPHATASE"/>
    <property type="match status" value="1"/>
</dbReference>
<feature type="region of interest" description="Disordered" evidence="1">
    <location>
        <begin position="64"/>
        <end position="83"/>
    </location>
</feature>
<feature type="compositionally biased region" description="Pro residues" evidence="1">
    <location>
        <begin position="65"/>
        <end position="80"/>
    </location>
</feature>
<dbReference type="PANTHER" id="PTHR30005:SF0">
    <property type="entry name" value="RETROGRADE REGULATION PROTEIN 2"/>
    <property type="match status" value="1"/>
</dbReference>
<evidence type="ECO:0008006" key="6">
    <source>
        <dbReference type="Google" id="ProtNLM"/>
    </source>
</evidence>
<sequence length="456" mass="51422">MGTNSFKLLIVQADPGTGRFLALDRLKSPVLLGRDSPSASICASSQLRAAEALRHFQQILHLRRVPPPTPASSPPPPSAKPPTRHVTLTQQFVNNNEIEAMRHHIRGVLKESGLIEKVTEYGFDTAIGSSGTIRAIEKAVLFGYKRDLANLGDGEELFAGYRRDWRFSREELGGLVEKLCGEEERDSRREGFFKMRSEFIVAGAVLLEEILGTLGVEELEVSGYALGEGVIAEKLAEVFDGYDWSANARWRFVVRLATRFNNKKRMKAAAICAGIAKEIFVGLRKLNEESYDQKKLIVSLDDKDLEYLEAACLLHSIGLFMGKKGYHKQSYHIITNGNQLQGYDTKEVKLIALLARHHRKKFPKDDLVALEGFTREEKQKFRILCVIVRLSAVIEQYRSLIIQDIELSNSLEGYKLVRLNSGGMPQLVLLFSRQSLKTLIRMIYFNQKDNQEILSP</sequence>
<dbReference type="Proteomes" id="UP001188597">
    <property type="component" value="Unassembled WGS sequence"/>
</dbReference>
<evidence type="ECO:0000313" key="5">
    <source>
        <dbReference type="Proteomes" id="UP001188597"/>
    </source>
</evidence>
<dbReference type="Pfam" id="PF02541">
    <property type="entry name" value="Ppx-GppA"/>
    <property type="match status" value="1"/>
</dbReference>
<dbReference type="SUPFAM" id="SSF53067">
    <property type="entry name" value="Actin-like ATPase domain"/>
    <property type="match status" value="1"/>
</dbReference>
<dbReference type="Gene3D" id="1.10.3210.10">
    <property type="entry name" value="Hypothetical protein af1432"/>
    <property type="match status" value="1"/>
</dbReference>
<accession>A0AA88WYP3</accession>
<evidence type="ECO:0000259" key="3">
    <source>
        <dbReference type="Pfam" id="PF21447"/>
    </source>
</evidence>
<name>A0AA88WYP3_9ASTE</name>
<organism evidence="4 5">
    <name type="scientific">Escallonia herrerae</name>
    <dbReference type="NCBI Taxonomy" id="1293975"/>
    <lineage>
        <taxon>Eukaryota</taxon>
        <taxon>Viridiplantae</taxon>
        <taxon>Streptophyta</taxon>
        <taxon>Embryophyta</taxon>
        <taxon>Tracheophyta</taxon>
        <taxon>Spermatophyta</taxon>
        <taxon>Magnoliopsida</taxon>
        <taxon>eudicotyledons</taxon>
        <taxon>Gunneridae</taxon>
        <taxon>Pentapetalae</taxon>
        <taxon>asterids</taxon>
        <taxon>campanulids</taxon>
        <taxon>Escalloniales</taxon>
        <taxon>Escalloniaceae</taxon>
        <taxon>Escallonia</taxon>
    </lineage>
</organism>
<evidence type="ECO:0000256" key="1">
    <source>
        <dbReference type="SAM" id="MobiDB-lite"/>
    </source>
</evidence>
<dbReference type="InterPro" id="IPR043129">
    <property type="entry name" value="ATPase_NBD"/>
</dbReference>
<gene>
    <name evidence="4" type="ORF">RJ639_029712</name>
</gene>
<feature type="domain" description="Ppx/GppA phosphatase C-terminal" evidence="3">
    <location>
        <begin position="296"/>
        <end position="406"/>
    </location>
</feature>
<dbReference type="InterPro" id="IPR003695">
    <property type="entry name" value="Ppx_GppA_N"/>
</dbReference>
<dbReference type="GO" id="GO:0016462">
    <property type="term" value="F:pyrophosphatase activity"/>
    <property type="evidence" value="ECO:0007669"/>
    <property type="project" value="TreeGrafter"/>
</dbReference>
<evidence type="ECO:0000259" key="2">
    <source>
        <dbReference type="Pfam" id="PF02541"/>
    </source>
</evidence>
<evidence type="ECO:0000313" key="4">
    <source>
        <dbReference type="EMBL" id="KAK3036747.1"/>
    </source>
</evidence>
<dbReference type="InterPro" id="IPR050273">
    <property type="entry name" value="GppA/Ppx_hydrolase"/>
</dbReference>